<sequence length="548" mass="62972">MQKIIYPYVRFSSEKQSAGHSHERQIEKIKEYASVNGYEVNDTLNLRDLGVSAFKGKNAEKGALAAFLKMIEDGTIPTDGTSYLCIEQFDRLSRQTVDEAYSLFRKILISNVNIITLMDEKVYTKKSLNEMVSIISSLLLMEQANVESDKKSKRVSAVFKKKLEKLRNGEKIQFAYMLPGWIDNIGTKQDPNFIINDQVKTVRMIIDMYLGGETMGHIARILNEKQIPQFARKKTKNAISSWNSGKISHLLVNRCLIGELKISKTGEVIKDYYPSVISKDEWDIIQSTKRTNATIKVAGRKTINIFQGRLFCADCGNKYYFETDDKTGKNGKKYIYHMLKCSGRRFHSCNSKSIKYDDLTSNNLFFFEKVLDQKTEDYYNKIKLEVFQFENQIEELKKEQNELDLLLNNKSINFTAHAIANSKILDQIDILEKDIALNKQHIAFTMNTNMIDKFDKNDPVSVAKAKKFIKDNYAGILISSKYGTIISLMKSGQFIINPIPNRFDDSIPKASLQLFEIKEQIQNQDKKGLLDGKLKELLDAFNFLDRFE</sequence>
<dbReference type="InterPro" id="IPR025827">
    <property type="entry name" value="Zn_ribbon_recom_dom"/>
</dbReference>
<dbReference type="InterPro" id="IPR011109">
    <property type="entry name" value="DNA_bind_recombinase_dom"/>
</dbReference>
<evidence type="ECO:0000256" key="2">
    <source>
        <dbReference type="ARBA" id="ARBA00023172"/>
    </source>
</evidence>
<reference evidence="6" key="1">
    <citation type="journal article" date="2019" name="Int. J. Syst. Evol. Microbiol.">
        <title>The Global Catalogue of Microorganisms (GCM) 10K type strain sequencing project: providing services to taxonomists for standard genome sequencing and annotation.</title>
        <authorList>
            <consortium name="The Broad Institute Genomics Platform"/>
            <consortium name="The Broad Institute Genome Sequencing Center for Infectious Disease"/>
            <person name="Wu L."/>
            <person name="Ma J."/>
        </authorList>
    </citation>
    <scope>NUCLEOTIDE SEQUENCE [LARGE SCALE GENOMIC DNA]</scope>
    <source>
        <strain evidence="6">KCTC 62784</strain>
    </source>
</reference>
<gene>
    <name evidence="5" type="ORF">ACFODT_08210</name>
</gene>
<comment type="caution">
    <text evidence="5">The sequence shown here is derived from an EMBL/GenBank/DDBJ whole genome shotgun (WGS) entry which is preliminary data.</text>
</comment>
<dbReference type="SMART" id="SM00857">
    <property type="entry name" value="Resolvase"/>
    <property type="match status" value="1"/>
</dbReference>
<dbReference type="EMBL" id="JBHRSE010000055">
    <property type="protein sequence ID" value="MFC3023806.1"/>
    <property type="molecule type" value="Genomic_DNA"/>
</dbReference>
<keyword evidence="6" id="KW-1185">Reference proteome</keyword>
<accession>A0ABV7C706</accession>
<dbReference type="SUPFAM" id="SSF53041">
    <property type="entry name" value="Resolvase-like"/>
    <property type="match status" value="1"/>
</dbReference>
<keyword evidence="3" id="KW-0175">Coiled coil</keyword>
<protein>
    <submittedName>
        <fullName evidence="5">Recombinase family protein</fullName>
    </submittedName>
</protein>
<evidence type="ECO:0000259" key="4">
    <source>
        <dbReference type="SMART" id="SM00857"/>
    </source>
</evidence>
<keyword evidence="2" id="KW-0233">DNA recombination</keyword>
<dbReference type="Proteomes" id="UP001595384">
    <property type="component" value="Unassembled WGS sequence"/>
</dbReference>
<dbReference type="Gene3D" id="3.40.50.1390">
    <property type="entry name" value="Resolvase, N-terminal catalytic domain"/>
    <property type="match status" value="1"/>
</dbReference>
<proteinExistence type="predicted"/>
<evidence type="ECO:0000313" key="5">
    <source>
        <dbReference type="EMBL" id="MFC3023806.1"/>
    </source>
</evidence>
<feature type="domain" description="Resolvase/invertase-type recombinase catalytic" evidence="4">
    <location>
        <begin position="5"/>
        <end position="168"/>
    </location>
</feature>
<feature type="coiled-coil region" evidence="3">
    <location>
        <begin position="379"/>
        <end position="413"/>
    </location>
</feature>
<dbReference type="Pfam" id="PF00239">
    <property type="entry name" value="Resolvase"/>
    <property type="match status" value="1"/>
</dbReference>
<dbReference type="CDD" id="cd00338">
    <property type="entry name" value="Ser_Recombinase"/>
    <property type="match status" value="1"/>
</dbReference>
<dbReference type="PANTHER" id="PTHR30461">
    <property type="entry name" value="DNA-INVERTASE FROM LAMBDOID PROPHAGE"/>
    <property type="match status" value="1"/>
</dbReference>
<name>A0ABV7C706_9VIBR</name>
<dbReference type="Pfam" id="PF13408">
    <property type="entry name" value="Zn_ribbon_recom"/>
    <property type="match status" value="1"/>
</dbReference>
<dbReference type="PANTHER" id="PTHR30461:SF2">
    <property type="entry name" value="SERINE RECOMBINASE PINE-RELATED"/>
    <property type="match status" value="1"/>
</dbReference>
<dbReference type="Pfam" id="PF07508">
    <property type="entry name" value="Recombinase"/>
    <property type="match status" value="1"/>
</dbReference>
<evidence type="ECO:0000256" key="1">
    <source>
        <dbReference type="ARBA" id="ARBA00023125"/>
    </source>
</evidence>
<dbReference type="InterPro" id="IPR038109">
    <property type="entry name" value="DNA_bind_recomb_sf"/>
</dbReference>
<evidence type="ECO:0000313" key="6">
    <source>
        <dbReference type="Proteomes" id="UP001595384"/>
    </source>
</evidence>
<dbReference type="RefSeq" id="WP_123015046.1">
    <property type="nucleotide sequence ID" value="NZ_AP024911.1"/>
</dbReference>
<keyword evidence="1" id="KW-0238">DNA-binding</keyword>
<dbReference type="InterPro" id="IPR006119">
    <property type="entry name" value="Resolv_N"/>
</dbReference>
<dbReference type="InterPro" id="IPR036162">
    <property type="entry name" value="Resolvase-like_N_sf"/>
</dbReference>
<dbReference type="InterPro" id="IPR050639">
    <property type="entry name" value="SSR_resolvase"/>
</dbReference>
<organism evidence="5 6">
    <name type="scientific">Vibrio zhugei</name>
    <dbReference type="NCBI Taxonomy" id="2479546"/>
    <lineage>
        <taxon>Bacteria</taxon>
        <taxon>Pseudomonadati</taxon>
        <taxon>Pseudomonadota</taxon>
        <taxon>Gammaproteobacteria</taxon>
        <taxon>Vibrionales</taxon>
        <taxon>Vibrionaceae</taxon>
        <taxon>Vibrio</taxon>
    </lineage>
</organism>
<evidence type="ECO:0000256" key="3">
    <source>
        <dbReference type="SAM" id="Coils"/>
    </source>
</evidence>
<dbReference type="Gene3D" id="3.90.1750.20">
    <property type="entry name" value="Putative Large Serine Recombinase, Chain B, Domain 2"/>
    <property type="match status" value="1"/>
</dbReference>